<sequence length="604" mass="66474">MKEPPLKPSPDEPLSSAIEEYLEFMEVSGANKKTLKSYRSALKDFLSVVGDKRVGEVKYEDYVKWVRKRMKEGFPRSVKKDKRAQQTTLHYYSLFVRNFLKWLGLEGLPAVPKPRKDSVEALKPEEVAALLQAAYEDPIDFLIVSLLLETGLRASEALNVTLDKVDFRRRQIAVRGKYGKERVVFYGPLTEEALRRAWSYIAPSGRLVPLSYQALYKRLKRLAKKAGLPEHKLHPHALRHTFATEALRRGMSLPAVQRLLGHSDIKTTQIYLHLLVDDVRNQYFQAFSGGQHGVDLGGHYHADYRGYQVDGGVYYELAGGLQGGVGHDPSGYEYYNSQYQFQIHHDHPLSERARVSKLPPGPPTSIPSTRGQTSARQPTYLSQGATAGARQRSPTSPAGRPPALPALPPRSPSPASRSPPPPMPYKNEGVGAVGTAVAGGPILRPQGRPLQGLEGGLGIPEEGEVAYRGFEDYGEGNGAYSTTDFQAHIFERQGGERGRGGEVLPIPRGLPEASEGEAGLRPLPRYPQRAVGPNIHGEEVYPYVQKTDNIEGIYGEREEVWGGLGVPGEGQWGGGGFGYTPEDPPPAGDNRVNFARGVEEGVET</sequence>
<feature type="domain" description="Core-binding (CB)" evidence="8">
    <location>
        <begin position="12"/>
        <end position="104"/>
    </location>
</feature>
<evidence type="ECO:0000313" key="10">
    <source>
        <dbReference type="Proteomes" id="UP000000262"/>
    </source>
</evidence>
<dbReference type="eggNOG" id="arCOG01241">
    <property type="taxonomic scope" value="Archaea"/>
</dbReference>
<dbReference type="HAMAP" id="MF_02055">
    <property type="entry name" value="Recomb_XerA"/>
    <property type="match status" value="1"/>
</dbReference>
<dbReference type="SUPFAM" id="SSF56349">
    <property type="entry name" value="DNA breaking-rejoining enzymes"/>
    <property type="match status" value="1"/>
</dbReference>
<name>A8A9X8_IGNH4</name>
<evidence type="ECO:0000256" key="6">
    <source>
        <dbReference type="SAM" id="MobiDB-lite"/>
    </source>
</evidence>
<dbReference type="Proteomes" id="UP000000262">
    <property type="component" value="Chromosome"/>
</dbReference>
<feature type="active site" description="O-(3'-phospho-DNA)-tyrosine intermediate" evidence="5">
    <location>
        <position position="271"/>
    </location>
</feature>
<comment type="subcellular location">
    <subcellularLocation>
        <location evidence="5">Cytoplasm</location>
    </subcellularLocation>
</comment>
<feature type="active site" evidence="5">
    <location>
        <position position="177"/>
    </location>
</feature>
<keyword evidence="2 5" id="KW-0229">DNA integration</keyword>
<dbReference type="PROSITE" id="PS51898">
    <property type="entry name" value="TYR_RECOMBINASE"/>
    <property type="match status" value="1"/>
</dbReference>
<dbReference type="STRING" id="453591.Igni_0548"/>
<dbReference type="PROSITE" id="PS51900">
    <property type="entry name" value="CB"/>
    <property type="match status" value="1"/>
</dbReference>
<evidence type="ECO:0000256" key="3">
    <source>
        <dbReference type="ARBA" id="ARBA00023125"/>
    </source>
</evidence>
<dbReference type="InterPro" id="IPR050090">
    <property type="entry name" value="Tyrosine_recombinase_XerCD"/>
</dbReference>
<feature type="compositionally biased region" description="Low complexity" evidence="6">
    <location>
        <begin position="429"/>
        <end position="440"/>
    </location>
</feature>
<keyword evidence="1 5" id="KW-0963">Cytoplasm</keyword>
<evidence type="ECO:0000256" key="5">
    <source>
        <dbReference type="HAMAP-Rule" id="MF_02055"/>
    </source>
</evidence>
<feature type="active site" evidence="5">
    <location>
        <position position="262"/>
    </location>
</feature>
<organism evidence="9 10">
    <name type="scientific">Ignicoccus hospitalis (strain KIN4/I / DSM 18386 / JCM 14125)</name>
    <dbReference type="NCBI Taxonomy" id="453591"/>
    <lineage>
        <taxon>Archaea</taxon>
        <taxon>Thermoproteota</taxon>
        <taxon>Thermoprotei</taxon>
        <taxon>Desulfurococcales</taxon>
        <taxon>Desulfurococcaceae</taxon>
        <taxon>Ignicoccus</taxon>
    </lineage>
</organism>
<dbReference type="GO" id="GO:0003677">
    <property type="term" value="F:DNA binding"/>
    <property type="evidence" value="ECO:0007669"/>
    <property type="project" value="UniProtKB-UniRule"/>
</dbReference>
<reference evidence="9 10" key="1">
    <citation type="journal article" date="2008" name="Genome Biol.">
        <title>A genomic analysis of the archaeal system Ignicoccus hospitalis-Nanoarchaeum equitans.</title>
        <authorList>
            <person name="Podar M."/>
            <person name="Anderson I."/>
            <person name="Makarova K.S."/>
            <person name="Elkins J.G."/>
            <person name="Ivanova N."/>
            <person name="Wall M.A."/>
            <person name="Lykidis A."/>
            <person name="Mavromatis K."/>
            <person name="Sun H."/>
            <person name="Hudson M.E."/>
            <person name="Chen W."/>
            <person name="Deciu C."/>
            <person name="Hutchison D."/>
            <person name="Eads J.R."/>
            <person name="Anderson A."/>
            <person name="Fernandes F."/>
            <person name="Szeto E."/>
            <person name="Lapidus A."/>
            <person name="Kyrpides N.C."/>
            <person name="Saier M.H.Jr."/>
            <person name="Richardson P.M."/>
            <person name="Rachel R."/>
            <person name="Huber H."/>
            <person name="Eisen J.A."/>
            <person name="Koonin E.V."/>
            <person name="Keller M."/>
            <person name="Stetter K.O."/>
        </authorList>
    </citation>
    <scope>NUCLEOTIDE SEQUENCE [LARGE SCALE GENOMIC DNA]</scope>
    <source>
        <strain evidence="10">KIN4/I / DSM 18386 / JCM 14125</strain>
    </source>
</reference>
<feature type="region of interest" description="Disordered" evidence="6">
    <location>
        <begin position="495"/>
        <end position="526"/>
    </location>
</feature>
<feature type="compositionally biased region" description="Polar residues" evidence="6">
    <location>
        <begin position="366"/>
        <end position="385"/>
    </location>
</feature>
<feature type="domain" description="Tyr recombinase" evidence="7">
    <location>
        <begin position="117"/>
        <end position="284"/>
    </location>
</feature>
<evidence type="ECO:0000256" key="4">
    <source>
        <dbReference type="ARBA" id="ARBA00023172"/>
    </source>
</evidence>
<evidence type="ECO:0000313" key="9">
    <source>
        <dbReference type="EMBL" id="ABU81730.1"/>
    </source>
</evidence>
<evidence type="ECO:0000259" key="8">
    <source>
        <dbReference type="PROSITE" id="PS51900"/>
    </source>
</evidence>
<feature type="region of interest" description="Disordered" evidence="6">
    <location>
        <begin position="352"/>
        <end position="452"/>
    </location>
</feature>
<comment type="similarity">
    <text evidence="5">Belongs to the 'phage' integrase family. XerA subfamily.</text>
</comment>
<dbReference type="InterPro" id="IPR011010">
    <property type="entry name" value="DNA_brk_join_enz"/>
</dbReference>
<feature type="active site" evidence="5">
    <location>
        <position position="239"/>
    </location>
</feature>
<dbReference type="InterPro" id="IPR033686">
    <property type="entry name" value="XerA"/>
</dbReference>
<dbReference type="AlphaFoldDB" id="A8A9X8"/>
<keyword evidence="3 5" id="KW-0238">DNA-binding</keyword>
<keyword evidence="4 5" id="KW-0233">DNA recombination</keyword>
<dbReference type="GO" id="GO:0006313">
    <property type="term" value="P:DNA transposition"/>
    <property type="evidence" value="ECO:0007669"/>
    <property type="project" value="UniProtKB-UniRule"/>
</dbReference>
<dbReference type="GO" id="GO:0005737">
    <property type="term" value="C:cytoplasm"/>
    <property type="evidence" value="ECO:0007669"/>
    <property type="project" value="UniProtKB-SubCell"/>
</dbReference>
<dbReference type="InterPro" id="IPR002104">
    <property type="entry name" value="Integrase_catalytic"/>
</dbReference>
<feature type="active site" evidence="5">
    <location>
        <position position="153"/>
    </location>
</feature>
<dbReference type="EMBL" id="CP000816">
    <property type="protein sequence ID" value="ABU81730.1"/>
    <property type="molecule type" value="Genomic_DNA"/>
</dbReference>
<dbReference type="InterPro" id="IPR044068">
    <property type="entry name" value="CB"/>
</dbReference>
<proteinExistence type="inferred from homology"/>
<gene>
    <name evidence="5" type="primary">xerA</name>
    <name evidence="9" type="ordered locus">Igni_0548</name>
</gene>
<dbReference type="Gene3D" id="1.10.443.10">
    <property type="entry name" value="Intergrase catalytic core"/>
    <property type="match status" value="1"/>
</dbReference>
<feature type="compositionally biased region" description="Pro residues" evidence="6">
    <location>
        <begin position="399"/>
        <end position="424"/>
    </location>
</feature>
<dbReference type="PANTHER" id="PTHR30349">
    <property type="entry name" value="PHAGE INTEGRASE-RELATED"/>
    <property type="match status" value="1"/>
</dbReference>
<dbReference type="HOGENOM" id="CLU_451746_0_0_2"/>
<keyword evidence="10" id="KW-1185">Reference proteome</keyword>
<dbReference type="GO" id="GO:0009037">
    <property type="term" value="F:tyrosine-based site-specific recombinase activity"/>
    <property type="evidence" value="ECO:0007669"/>
    <property type="project" value="UniProtKB-UniRule"/>
</dbReference>
<feature type="active site" evidence="5">
    <location>
        <position position="236"/>
    </location>
</feature>
<dbReference type="InterPro" id="IPR013762">
    <property type="entry name" value="Integrase-like_cat_sf"/>
</dbReference>
<evidence type="ECO:0000256" key="1">
    <source>
        <dbReference type="ARBA" id="ARBA00022490"/>
    </source>
</evidence>
<dbReference type="KEGG" id="iho:Igni_0548"/>
<evidence type="ECO:0000256" key="2">
    <source>
        <dbReference type="ARBA" id="ARBA00022908"/>
    </source>
</evidence>
<dbReference type="Pfam" id="PF00589">
    <property type="entry name" value="Phage_integrase"/>
    <property type="match status" value="1"/>
</dbReference>
<dbReference type="PANTHER" id="PTHR30349:SF41">
    <property type="entry name" value="INTEGRASE_RECOMBINASE PROTEIN MJ0367-RELATED"/>
    <property type="match status" value="1"/>
</dbReference>
<accession>A8A9X8</accession>
<evidence type="ECO:0000259" key="7">
    <source>
        <dbReference type="PROSITE" id="PS51898"/>
    </source>
</evidence>
<dbReference type="InterPro" id="IPR010998">
    <property type="entry name" value="Integrase_recombinase_N"/>
</dbReference>
<protein>
    <recommendedName>
        <fullName evidence="5">Tyrosine recombinase XerA</fullName>
    </recommendedName>
</protein>
<comment type="function">
    <text evidence="5">Site-specific tyrosine recombinase, which acts by catalyzing the cutting and rejoining of the recombining DNA molecules.</text>
</comment>
<dbReference type="NCBIfam" id="NF040815">
    <property type="entry name" value="recomb_XerA_Arch"/>
    <property type="match status" value="1"/>
</dbReference>
<dbReference type="Gene3D" id="1.10.150.130">
    <property type="match status" value="1"/>
</dbReference>